<organism evidence="1 2">
    <name type="scientific">Roseospira goensis</name>
    <dbReference type="NCBI Taxonomy" id="391922"/>
    <lineage>
        <taxon>Bacteria</taxon>
        <taxon>Pseudomonadati</taxon>
        <taxon>Pseudomonadota</taxon>
        <taxon>Alphaproteobacteria</taxon>
        <taxon>Rhodospirillales</taxon>
        <taxon>Rhodospirillaceae</taxon>
        <taxon>Roseospira</taxon>
    </lineage>
</organism>
<name>A0A7W6WLC1_9PROT</name>
<proteinExistence type="predicted"/>
<protein>
    <submittedName>
        <fullName evidence="1">Uncharacterized DUF497 family protein</fullName>
    </submittedName>
</protein>
<dbReference type="RefSeq" id="WP_184436302.1">
    <property type="nucleotide sequence ID" value="NZ_JACIGI010000025.1"/>
</dbReference>
<evidence type="ECO:0000313" key="1">
    <source>
        <dbReference type="EMBL" id="MBB4286980.1"/>
    </source>
</evidence>
<dbReference type="AlphaFoldDB" id="A0A7W6WLC1"/>
<comment type="caution">
    <text evidence="1">The sequence shown here is derived from an EMBL/GenBank/DDBJ whole genome shotgun (WGS) entry which is preliminary data.</text>
</comment>
<evidence type="ECO:0000313" key="2">
    <source>
        <dbReference type="Proteomes" id="UP000555728"/>
    </source>
</evidence>
<keyword evidence="2" id="KW-1185">Reference proteome</keyword>
<accession>A0A7W6WLC1</accession>
<gene>
    <name evidence="1" type="ORF">GGD88_002723</name>
</gene>
<dbReference type="EMBL" id="JACIGI010000025">
    <property type="protein sequence ID" value="MBB4286980.1"/>
    <property type="molecule type" value="Genomic_DNA"/>
</dbReference>
<sequence length="85" mass="9311">MADDRTTVFDPAKDAVNRAKHGVSLALAAQMTAGEVITFSDRRFDNSEILNVTSGAIRCVSRNPLRYCRERLLPAKAISNSAVRC</sequence>
<reference evidence="1 2" key="1">
    <citation type="submission" date="2020-08" db="EMBL/GenBank/DDBJ databases">
        <title>Genome sequencing of Purple Non-Sulfur Bacteria from various extreme environments.</title>
        <authorList>
            <person name="Mayer M."/>
        </authorList>
    </citation>
    <scope>NUCLEOTIDE SEQUENCE [LARGE SCALE GENOMIC DNA]</scope>
    <source>
        <strain evidence="1 2">JA135</strain>
    </source>
</reference>
<dbReference type="Proteomes" id="UP000555728">
    <property type="component" value="Unassembled WGS sequence"/>
</dbReference>